<organism evidence="1 2">
    <name type="scientific">Lithospermum erythrorhizon</name>
    <name type="common">Purple gromwell</name>
    <name type="synonym">Lithospermum officinale var. erythrorhizon</name>
    <dbReference type="NCBI Taxonomy" id="34254"/>
    <lineage>
        <taxon>Eukaryota</taxon>
        <taxon>Viridiplantae</taxon>
        <taxon>Streptophyta</taxon>
        <taxon>Embryophyta</taxon>
        <taxon>Tracheophyta</taxon>
        <taxon>Spermatophyta</taxon>
        <taxon>Magnoliopsida</taxon>
        <taxon>eudicotyledons</taxon>
        <taxon>Gunneridae</taxon>
        <taxon>Pentapetalae</taxon>
        <taxon>asterids</taxon>
        <taxon>lamiids</taxon>
        <taxon>Boraginales</taxon>
        <taxon>Boraginaceae</taxon>
        <taxon>Boraginoideae</taxon>
        <taxon>Lithospermeae</taxon>
        <taxon>Lithospermum</taxon>
    </lineage>
</organism>
<dbReference type="PANTHER" id="PTHR11439:SF467">
    <property type="entry name" value="INTEGRASE CATALYTIC DOMAIN-CONTAINING PROTEIN"/>
    <property type="match status" value="1"/>
</dbReference>
<keyword evidence="1" id="KW-0675">Receptor</keyword>
<dbReference type="EMBL" id="BAABME010000984">
    <property type="protein sequence ID" value="GAA0146787.1"/>
    <property type="molecule type" value="Genomic_DNA"/>
</dbReference>
<dbReference type="Proteomes" id="UP001454036">
    <property type="component" value="Unassembled WGS sequence"/>
</dbReference>
<keyword evidence="1" id="KW-0472">Membrane</keyword>
<reference evidence="1 2" key="1">
    <citation type="submission" date="2024-01" db="EMBL/GenBank/DDBJ databases">
        <title>The complete chloroplast genome sequence of Lithospermum erythrorhizon: insights into the phylogenetic relationship among Boraginaceae species and the maternal lineages of purple gromwells.</title>
        <authorList>
            <person name="Okada T."/>
            <person name="Watanabe K."/>
        </authorList>
    </citation>
    <scope>NUCLEOTIDE SEQUENCE [LARGE SCALE GENOMIC DNA]</scope>
</reference>
<keyword evidence="1" id="KW-0812">Transmembrane</keyword>
<accession>A0AAV3P9Y5</accession>
<dbReference type="AlphaFoldDB" id="A0AAV3P9Y5"/>
<sequence>MSTCKYDESVFYKRYGVDVILLVVYVDNIVITGSDCVGISSVKSFLQDQFHTKDLEKICDGLAYGTGKLGSKPCNAPMAPNVQLTHDGKLFDSPERYRRLVGKLNYLRVTRPNITFAVSKVSQFMQNPIVHHWEALEHILCYLKGAPRRGILYSNHKHTRVECFSDSDWPGSKINRRSTTGYCVFVDGNLVSWNSKEQNVVSLSSAEVEYRAMARSMCEIMWIFHILKKIGIEASIPAKLWCDNQAALHIAMNPKFYERTKHIEANYHFVRDKVRDELITTGYMNSEDQLGDLFTKALMGIRMNYLWNKLGMITSMINIYDPA</sequence>
<gene>
    <name evidence="1" type="ORF">LIER_06656</name>
</gene>
<dbReference type="PANTHER" id="PTHR11439">
    <property type="entry name" value="GAG-POL-RELATED RETROTRANSPOSON"/>
    <property type="match status" value="1"/>
</dbReference>
<keyword evidence="2" id="KW-1185">Reference proteome</keyword>
<dbReference type="CDD" id="cd09272">
    <property type="entry name" value="RNase_HI_RT_Ty1"/>
    <property type="match status" value="1"/>
</dbReference>
<protein>
    <submittedName>
        <fullName evidence="1">Transmembrane signal receptor</fullName>
    </submittedName>
</protein>
<evidence type="ECO:0000313" key="2">
    <source>
        <dbReference type="Proteomes" id="UP001454036"/>
    </source>
</evidence>
<name>A0AAV3P9Y5_LITER</name>
<dbReference type="SUPFAM" id="SSF56672">
    <property type="entry name" value="DNA/RNA polymerases"/>
    <property type="match status" value="1"/>
</dbReference>
<dbReference type="InterPro" id="IPR043502">
    <property type="entry name" value="DNA/RNA_pol_sf"/>
</dbReference>
<evidence type="ECO:0000313" key="1">
    <source>
        <dbReference type="EMBL" id="GAA0146787.1"/>
    </source>
</evidence>
<proteinExistence type="predicted"/>
<comment type="caution">
    <text evidence="1">The sequence shown here is derived from an EMBL/GenBank/DDBJ whole genome shotgun (WGS) entry which is preliminary data.</text>
</comment>